<accession>A0A1M6J2E7</accession>
<evidence type="ECO:0000313" key="2">
    <source>
        <dbReference type="EMBL" id="SHJ40771.1"/>
    </source>
</evidence>
<keyword evidence="1" id="KW-0732">Signal</keyword>
<organism evidence="2 3">
    <name type="scientific">Muricoccus roseus</name>
    <dbReference type="NCBI Taxonomy" id="198092"/>
    <lineage>
        <taxon>Bacteria</taxon>
        <taxon>Pseudomonadati</taxon>
        <taxon>Pseudomonadota</taxon>
        <taxon>Alphaproteobacteria</taxon>
        <taxon>Acetobacterales</taxon>
        <taxon>Roseomonadaceae</taxon>
        <taxon>Muricoccus</taxon>
    </lineage>
</organism>
<dbReference type="PROSITE" id="PS51257">
    <property type="entry name" value="PROKAR_LIPOPROTEIN"/>
    <property type="match status" value="1"/>
</dbReference>
<evidence type="ECO:0000256" key="1">
    <source>
        <dbReference type="SAM" id="SignalP"/>
    </source>
</evidence>
<sequence>MIRAWSIPLLALGLAGCAQWERPGATPQMRDAALARCEAGAFQAAPPANMTVMTDRGGWVPGSRECKGEGANRRCRETEGYYRRPSYGTRDQNEPMREAFVEDCMRRDGWVLK</sequence>
<dbReference type="AlphaFoldDB" id="A0A1M6J2E7"/>
<feature type="signal peptide" evidence="1">
    <location>
        <begin position="1"/>
        <end position="20"/>
    </location>
</feature>
<dbReference type="STRING" id="198092.SAMN02745194_02495"/>
<reference evidence="2 3" key="1">
    <citation type="submission" date="2016-11" db="EMBL/GenBank/DDBJ databases">
        <authorList>
            <person name="Jaros S."/>
            <person name="Januszkiewicz K."/>
            <person name="Wedrychowicz H."/>
        </authorList>
    </citation>
    <scope>NUCLEOTIDE SEQUENCE [LARGE SCALE GENOMIC DNA]</scope>
    <source>
        <strain evidence="2 3">DSM 14916</strain>
    </source>
</reference>
<gene>
    <name evidence="2" type="ORF">SAMN02745194_02495</name>
</gene>
<name>A0A1M6J2E7_9PROT</name>
<dbReference type="Proteomes" id="UP000184387">
    <property type="component" value="Unassembled WGS sequence"/>
</dbReference>
<keyword evidence="3" id="KW-1185">Reference proteome</keyword>
<evidence type="ECO:0000313" key="3">
    <source>
        <dbReference type="Proteomes" id="UP000184387"/>
    </source>
</evidence>
<evidence type="ECO:0008006" key="4">
    <source>
        <dbReference type="Google" id="ProtNLM"/>
    </source>
</evidence>
<feature type="chain" id="PRO_5012477703" description="Lipoprotein" evidence="1">
    <location>
        <begin position="21"/>
        <end position="113"/>
    </location>
</feature>
<protein>
    <recommendedName>
        <fullName evidence="4">Lipoprotein</fullName>
    </recommendedName>
</protein>
<proteinExistence type="predicted"/>
<dbReference type="EMBL" id="FQZF01000013">
    <property type="protein sequence ID" value="SHJ40771.1"/>
    <property type="molecule type" value="Genomic_DNA"/>
</dbReference>